<dbReference type="InterPro" id="IPR011050">
    <property type="entry name" value="Pectin_lyase_fold/virulence"/>
</dbReference>
<feature type="signal peptide" evidence="1">
    <location>
        <begin position="1"/>
        <end position="27"/>
    </location>
</feature>
<dbReference type="SUPFAM" id="SSF51126">
    <property type="entry name" value="Pectin lyase-like"/>
    <property type="match status" value="1"/>
</dbReference>
<keyword evidence="1" id="KW-0732">Signal</keyword>
<dbReference type="AlphaFoldDB" id="A0A1H8NK56"/>
<accession>A0A1H8NK56</accession>
<dbReference type="OrthoDB" id="3523774at2"/>
<evidence type="ECO:0000313" key="2">
    <source>
        <dbReference type="EMBL" id="SEO29990.1"/>
    </source>
</evidence>
<name>A0A1H8NK56_9ACTN</name>
<protein>
    <submittedName>
        <fullName evidence="2">Polymorphic outer membrane protein repeat-containing protein</fullName>
    </submittedName>
</protein>
<dbReference type="STRING" id="310780.SAMN05216267_1022121"/>
<feature type="chain" id="PRO_5010322033" evidence="1">
    <location>
        <begin position="28"/>
        <end position="349"/>
    </location>
</feature>
<dbReference type="EMBL" id="FODD01000022">
    <property type="protein sequence ID" value="SEO29990.1"/>
    <property type="molecule type" value="Genomic_DNA"/>
</dbReference>
<organism evidence="2 3">
    <name type="scientific">Actinacidiphila rubida</name>
    <dbReference type="NCBI Taxonomy" id="310780"/>
    <lineage>
        <taxon>Bacteria</taxon>
        <taxon>Bacillati</taxon>
        <taxon>Actinomycetota</taxon>
        <taxon>Actinomycetes</taxon>
        <taxon>Kitasatosporales</taxon>
        <taxon>Streptomycetaceae</taxon>
        <taxon>Actinacidiphila</taxon>
    </lineage>
</organism>
<gene>
    <name evidence="2" type="ORF">SAMN05216267_1022121</name>
</gene>
<proteinExistence type="predicted"/>
<sequence length="349" mass="34856">MPVRRSLAGVAAIVTAASAFSAGPAVARTPMGVRCSTAALVAAVKAANARGHGEISLAKRCVYDFTAPYSADDATPPIRGAVTIDGNGATLRRGTTASLFRLLDVAAGGKATISHVTIENGSVTGDGGGVRVQDHGKLQAASVLVKGNTADGDGGGIVNAGTLKLVRSRVIGNRATDSGGGIAGEGDTSVVSTSIAGNTSSYFYGGGVFNDDVLSIVGSTITGNRVTAGDGGGLWNNWRMTVDRSTIAANNASDHGGGVTNADRGKATFRRSVIARNAAGLLAGGIYNVDSGTRLFLNFTSVTRNTAGGAPGGVFNDVGDTLVNHHSRIAGNRPTNCVGSPTPVAGCTA</sequence>
<dbReference type="RefSeq" id="WP_143080554.1">
    <property type="nucleotide sequence ID" value="NZ_FODD01000022.1"/>
</dbReference>
<reference evidence="2 3" key="1">
    <citation type="submission" date="2016-10" db="EMBL/GenBank/DDBJ databases">
        <authorList>
            <person name="de Groot N.N."/>
        </authorList>
    </citation>
    <scope>NUCLEOTIDE SEQUENCE [LARGE SCALE GENOMIC DNA]</scope>
    <source>
        <strain evidence="2 3">CGMCC 4.2026</strain>
    </source>
</reference>
<keyword evidence="3" id="KW-1185">Reference proteome</keyword>
<evidence type="ECO:0000313" key="3">
    <source>
        <dbReference type="Proteomes" id="UP000181951"/>
    </source>
</evidence>
<evidence type="ECO:0000256" key="1">
    <source>
        <dbReference type="SAM" id="SignalP"/>
    </source>
</evidence>
<dbReference type="Proteomes" id="UP000181951">
    <property type="component" value="Unassembled WGS sequence"/>
</dbReference>